<name>A0A5J4S864_9ZZZZ</name>
<dbReference type="EMBL" id="SNRY01000359">
    <property type="protein sequence ID" value="KAA6341892.1"/>
    <property type="molecule type" value="Genomic_DNA"/>
</dbReference>
<protein>
    <recommendedName>
        <fullName evidence="2">DUF4276 family protein</fullName>
    </recommendedName>
</protein>
<gene>
    <name evidence="1" type="ORF">EZS27_010338</name>
</gene>
<organism evidence="1">
    <name type="scientific">termite gut metagenome</name>
    <dbReference type="NCBI Taxonomy" id="433724"/>
    <lineage>
        <taxon>unclassified sequences</taxon>
        <taxon>metagenomes</taxon>
        <taxon>organismal metagenomes</taxon>
    </lineage>
</organism>
<dbReference type="AlphaFoldDB" id="A0A5J4S864"/>
<sequence length="227" mass="26207">MKTLNIVVEGSTEESFVKEVLVKHFQSFDIVVYCRKIRTGWDTMNKRPAKGGLLKYRKLRNDVTSWIEEDRGRENTFYSSFIDLYAFPKDNKSPYSLQIQGIPDPYVKVEALEKAIKADINHAAFIPYVQLHEFETFLFVSPDNLLVMYPDKATYIQRLKKDVNGLSPEKINETPQNAPSKRIIRHILEYEAQKAQVGPLVAGDIGIGELRNNCPHFNDWISRLENI</sequence>
<accession>A0A5J4S864</accession>
<proteinExistence type="predicted"/>
<reference evidence="1" key="1">
    <citation type="submission" date="2019-03" db="EMBL/GenBank/DDBJ databases">
        <title>Single cell metagenomics reveals metabolic interactions within the superorganism composed of flagellate Streblomastix strix and complex community of Bacteroidetes bacteria on its surface.</title>
        <authorList>
            <person name="Treitli S.C."/>
            <person name="Kolisko M."/>
            <person name="Husnik F."/>
            <person name="Keeling P."/>
            <person name="Hampl V."/>
        </authorList>
    </citation>
    <scope>NUCLEOTIDE SEQUENCE</scope>
    <source>
        <strain evidence="1">STM</strain>
    </source>
</reference>
<dbReference type="InterPro" id="IPR025455">
    <property type="entry name" value="DUF4276"/>
</dbReference>
<evidence type="ECO:0008006" key="2">
    <source>
        <dbReference type="Google" id="ProtNLM"/>
    </source>
</evidence>
<comment type="caution">
    <text evidence="1">The sequence shown here is derived from an EMBL/GenBank/DDBJ whole genome shotgun (WGS) entry which is preliminary data.</text>
</comment>
<evidence type="ECO:0000313" key="1">
    <source>
        <dbReference type="EMBL" id="KAA6341892.1"/>
    </source>
</evidence>
<dbReference type="Pfam" id="PF14103">
    <property type="entry name" value="DUF4276"/>
    <property type="match status" value="1"/>
</dbReference>